<dbReference type="NCBIfam" id="TIGR02228">
    <property type="entry name" value="sigpep_I_arch"/>
    <property type="match status" value="1"/>
</dbReference>
<dbReference type="InterPro" id="IPR001733">
    <property type="entry name" value="Peptidase_S26B"/>
</dbReference>
<proteinExistence type="predicted"/>
<dbReference type="EC" id="3.4.21.89" evidence="1"/>
<keyword evidence="2" id="KW-1133">Transmembrane helix</keyword>
<reference evidence="3 4" key="1">
    <citation type="submission" date="2023-07" db="EMBL/GenBank/DDBJ databases">
        <title>Sorghum-associated microbial communities from plants grown in Nebraska, USA.</title>
        <authorList>
            <person name="Schachtman D."/>
        </authorList>
    </citation>
    <scope>NUCLEOTIDE SEQUENCE [LARGE SCALE GENOMIC DNA]</scope>
    <source>
        <strain evidence="3 4">CC523</strain>
    </source>
</reference>
<gene>
    <name evidence="3" type="ORF">J2T10_004544</name>
</gene>
<keyword evidence="3" id="KW-0378">Hydrolase</keyword>
<feature type="transmembrane region" description="Helical" evidence="2">
    <location>
        <begin position="155"/>
        <end position="173"/>
    </location>
</feature>
<evidence type="ECO:0000256" key="1">
    <source>
        <dbReference type="NCBIfam" id="TIGR02228"/>
    </source>
</evidence>
<dbReference type="Proteomes" id="UP001244563">
    <property type="component" value="Unassembled WGS sequence"/>
</dbReference>
<evidence type="ECO:0000256" key="2">
    <source>
        <dbReference type="SAM" id="Phobius"/>
    </source>
</evidence>
<keyword evidence="2" id="KW-0812">Transmembrane</keyword>
<comment type="caution">
    <text evidence="3">The sequence shown here is derived from an EMBL/GenBank/DDBJ whole genome shotgun (WGS) entry which is preliminary data.</text>
</comment>
<accession>A0ABT9TT54</accession>
<name>A0ABT9TT54_PAENI</name>
<feature type="transmembrane region" description="Helical" evidence="2">
    <location>
        <begin position="27"/>
        <end position="49"/>
    </location>
</feature>
<sequence length="188" mass="19632">MPPSAPALGGAGFWAVLSRILKVSREIALTLLALLGLVCILALVLGFVYKASFVVFRTGSMEPIYPVGALSLTVQVPAAELVPGDVVSVKRSESGVLVTHRVVSVEPDGSGASLRLKGDANSSEDPLPYQVDTANRVLATVPGVGSWVMAMRGPGFIGAATMAVAALVVWAYWPKRVPRHKGVVSTGR</sequence>
<dbReference type="CDD" id="cd06530">
    <property type="entry name" value="S26_SPase_I"/>
    <property type="match status" value="1"/>
</dbReference>
<evidence type="ECO:0000313" key="3">
    <source>
        <dbReference type="EMBL" id="MDQ0104868.1"/>
    </source>
</evidence>
<organism evidence="3 4">
    <name type="scientific">Paenarthrobacter nicotinovorans</name>
    <name type="common">Arthrobacter nicotinovorans</name>
    <dbReference type="NCBI Taxonomy" id="29320"/>
    <lineage>
        <taxon>Bacteria</taxon>
        <taxon>Bacillati</taxon>
        <taxon>Actinomycetota</taxon>
        <taxon>Actinomycetes</taxon>
        <taxon>Micrococcales</taxon>
        <taxon>Micrococcaceae</taxon>
        <taxon>Paenarthrobacter</taxon>
    </lineage>
</organism>
<dbReference type="InterPro" id="IPR019533">
    <property type="entry name" value="Peptidase_S26"/>
</dbReference>
<protein>
    <recommendedName>
        <fullName evidence="1">Signal peptidase I</fullName>
        <ecNumber evidence="1">3.4.21.89</ecNumber>
    </recommendedName>
</protein>
<keyword evidence="2" id="KW-0472">Membrane</keyword>
<dbReference type="EMBL" id="JAUSSW010000026">
    <property type="protein sequence ID" value="MDQ0104868.1"/>
    <property type="molecule type" value="Genomic_DNA"/>
</dbReference>
<evidence type="ECO:0000313" key="4">
    <source>
        <dbReference type="Proteomes" id="UP001244563"/>
    </source>
</evidence>
<dbReference type="GO" id="GO:0016787">
    <property type="term" value="F:hydrolase activity"/>
    <property type="evidence" value="ECO:0007669"/>
    <property type="project" value="UniProtKB-KW"/>
</dbReference>
<keyword evidence="4" id="KW-1185">Reference proteome</keyword>